<dbReference type="AlphaFoldDB" id="A0A0F9LLX9"/>
<sequence>MIDIDIVLKSLAEKTGKRKGDLKRSYNSILKKKTEEGIAGVVPAETLLRIVLLGVANKIGLDPEDLDVIIDTYDAPEAEITTEELEEELSKAEDDDFDEIEFEEEDDDVVGFGEFDSVEDMAGDFAPEKSWEDIFAKTPPPKSGNFERLESLLIMPGIEYLLSLVDPNELPYKHEGIGDDNKAYTSRAFDVKLIDLSPVRKFKEKYEKGDTRGNLCFVKEKKYKLWLSEVAFGWF</sequence>
<feature type="non-terminal residue" evidence="1">
    <location>
        <position position="235"/>
    </location>
</feature>
<organism evidence="1">
    <name type="scientific">marine sediment metagenome</name>
    <dbReference type="NCBI Taxonomy" id="412755"/>
    <lineage>
        <taxon>unclassified sequences</taxon>
        <taxon>metagenomes</taxon>
        <taxon>ecological metagenomes</taxon>
    </lineage>
</organism>
<reference evidence="1" key="1">
    <citation type="journal article" date="2015" name="Nature">
        <title>Complex archaea that bridge the gap between prokaryotes and eukaryotes.</title>
        <authorList>
            <person name="Spang A."/>
            <person name="Saw J.H."/>
            <person name="Jorgensen S.L."/>
            <person name="Zaremba-Niedzwiedzka K."/>
            <person name="Martijn J."/>
            <person name="Lind A.E."/>
            <person name="van Eijk R."/>
            <person name="Schleper C."/>
            <person name="Guy L."/>
            <person name="Ettema T.J."/>
        </authorList>
    </citation>
    <scope>NUCLEOTIDE SEQUENCE</scope>
</reference>
<evidence type="ECO:0000313" key="1">
    <source>
        <dbReference type="EMBL" id="KKM65350.1"/>
    </source>
</evidence>
<protein>
    <submittedName>
        <fullName evidence="1">Uncharacterized protein</fullName>
    </submittedName>
</protein>
<gene>
    <name evidence="1" type="ORF">LCGC14_1492220</name>
</gene>
<accession>A0A0F9LLX9</accession>
<proteinExistence type="predicted"/>
<comment type="caution">
    <text evidence="1">The sequence shown here is derived from an EMBL/GenBank/DDBJ whole genome shotgun (WGS) entry which is preliminary data.</text>
</comment>
<name>A0A0F9LLX9_9ZZZZ</name>
<dbReference type="EMBL" id="LAZR01010740">
    <property type="protein sequence ID" value="KKM65350.1"/>
    <property type="molecule type" value="Genomic_DNA"/>
</dbReference>